<evidence type="ECO:0000313" key="2">
    <source>
        <dbReference type="EMBL" id="QFZ16206.1"/>
    </source>
</evidence>
<dbReference type="InterPro" id="IPR043917">
    <property type="entry name" value="DUF5753"/>
</dbReference>
<reference evidence="3" key="1">
    <citation type="journal article" date="2021" name="Curr. Microbiol.">
        <title>Complete genome of nocamycin-producing strain Saccharothrix syringae NRRL B-16468 reveals the biosynthetic potential for secondary metabolites.</title>
        <authorList>
            <person name="Mo X."/>
            <person name="Yang S."/>
        </authorList>
    </citation>
    <scope>NUCLEOTIDE SEQUENCE [LARGE SCALE GENOMIC DNA]</scope>
    <source>
        <strain evidence="3">ATCC 51364 / DSM 43886 / JCM 6844 / KCTC 9398 / NBRC 14523 / NRRL B-16468 / INA 2240</strain>
    </source>
</reference>
<proteinExistence type="predicted"/>
<dbReference type="Pfam" id="PF19054">
    <property type="entry name" value="DUF5753"/>
    <property type="match status" value="1"/>
</dbReference>
<dbReference type="EMBL" id="CP034550">
    <property type="protein sequence ID" value="QFZ16206.1"/>
    <property type="molecule type" value="Genomic_DNA"/>
</dbReference>
<keyword evidence="3" id="KW-1185">Reference proteome</keyword>
<gene>
    <name evidence="2" type="ORF">EKG83_00880</name>
</gene>
<evidence type="ECO:0000259" key="1">
    <source>
        <dbReference type="Pfam" id="PF19054"/>
    </source>
</evidence>
<dbReference type="AlphaFoldDB" id="A0A5Q0GQ23"/>
<accession>A0A5Q0GQ23</accession>
<dbReference type="Proteomes" id="UP000325787">
    <property type="component" value="Chromosome"/>
</dbReference>
<dbReference type="OrthoDB" id="4285266at2"/>
<organism evidence="2 3">
    <name type="scientific">Saccharothrix syringae</name>
    <name type="common">Nocardiopsis syringae</name>
    <dbReference type="NCBI Taxonomy" id="103733"/>
    <lineage>
        <taxon>Bacteria</taxon>
        <taxon>Bacillati</taxon>
        <taxon>Actinomycetota</taxon>
        <taxon>Actinomycetes</taxon>
        <taxon>Pseudonocardiales</taxon>
        <taxon>Pseudonocardiaceae</taxon>
        <taxon>Saccharothrix</taxon>
    </lineage>
</organism>
<evidence type="ECO:0000313" key="3">
    <source>
        <dbReference type="Proteomes" id="UP000325787"/>
    </source>
</evidence>
<sequence>MSQVTGVSSSSLAKLEVGVRRTDAVNIARLLGIYRVDLATFNKVMSLYREVDDGRLIWMHDVGGVDEVPVVLANEVTARELFSYEPVSIPALAQSEDYLRQVLSWDDRLSTDDVERRVKARKVRQRILHPRSGVKCTFVVRELTLRHLPGGHDAVWGQLMNLFWLANSEKVSVRVIGCDVPYGYQGQYPFTLTRTPEFRPVVHVDTTPFSLFLDDPAESEAYEEMARLLLGNAMSVGESQKLITNLAEQRRELVDSGN</sequence>
<name>A0A5Q0GQ23_SACSY</name>
<dbReference type="KEGG" id="ssyi:EKG83_00880"/>
<dbReference type="RefSeq" id="WP_153277823.1">
    <property type="nucleotide sequence ID" value="NZ_CP034550.1"/>
</dbReference>
<protein>
    <recommendedName>
        <fullName evidence="1">DUF5753 domain-containing protein</fullName>
    </recommendedName>
</protein>
<feature type="domain" description="DUF5753" evidence="1">
    <location>
        <begin position="72"/>
        <end position="244"/>
    </location>
</feature>